<dbReference type="PANTHER" id="PTHR44591:SF25">
    <property type="entry name" value="CHEMOTAXIS TWO-COMPONENT RESPONSE REGULATOR"/>
    <property type="match status" value="1"/>
</dbReference>
<sequence length="129" mass="13458">MPNPSTLVPLISVVEDDPGVRTALGGLIRSLRLPVALYATPRAFLQSAKLAATTCLIADIELPLMSGFALYASLLAAGYRMPVIFMTAAADDACREQAALLHAAALLEKPFLPSAMVGAIEHALAISPS</sequence>
<dbReference type="EMBL" id="CAJZAG010000005">
    <property type="protein sequence ID" value="CAG9172507.1"/>
    <property type="molecule type" value="Genomic_DNA"/>
</dbReference>
<evidence type="ECO:0000259" key="3">
    <source>
        <dbReference type="PROSITE" id="PS50110"/>
    </source>
</evidence>
<dbReference type="Proteomes" id="UP000706525">
    <property type="component" value="Unassembled WGS sequence"/>
</dbReference>
<dbReference type="Gene3D" id="3.40.50.2300">
    <property type="match status" value="1"/>
</dbReference>
<dbReference type="PROSITE" id="PS50110">
    <property type="entry name" value="RESPONSE_REGULATORY"/>
    <property type="match status" value="1"/>
</dbReference>
<accession>A0ABN7YKY8</accession>
<reference evidence="4 5" key="1">
    <citation type="submission" date="2021-08" db="EMBL/GenBank/DDBJ databases">
        <authorList>
            <person name="Peeters C."/>
        </authorList>
    </citation>
    <scope>NUCLEOTIDE SEQUENCE [LARGE SCALE GENOMIC DNA]</scope>
    <source>
        <strain evidence="4 5">LMG 32289</strain>
    </source>
</reference>
<dbReference type="InterPro" id="IPR001789">
    <property type="entry name" value="Sig_transdc_resp-reg_receiver"/>
</dbReference>
<name>A0ABN7YKY8_9BURK</name>
<evidence type="ECO:0000256" key="1">
    <source>
        <dbReference type="ARBA" id="ARBA00022553"/>
    </source>
</evidence>
<dbReference type="Pfam" id="PF00072">
    <property type="entry name" value="Response_reg"/>
    <property type="match status" value="1"/>
</dbReference>
<evidence type="ECO:0000313" key="5">
    <source>
        <dbReference type="Proteomes" id="UP000706525"/>
    </source>
</evidence>
<feature type="modified residue" description="4-aspartylphosphate" evidence="2">
    <location>
        <position position="59"/>
    </location>
</feature>
<dbReference type="SMART" id="SM00448">
    <property type="entry name" value="REC"/>
    <property type="match status" value="1"/>
</dbReference>
<gene>
    <name evidence="4" type="primary">todT_5</name>
    <name evidence="4" type="ORF">LMG32289_02608</name>
</gene>
<dbReference type="SUPFAM" id="SSF52172">
    <property type="entry name" value="CheY-like"/>
    <property type="match status" value="1"/>
</dbReference>
<evidence type="ECO:0000313" key="4">
    <source>
        <dbReference type="EMBL" id="CAG9172507.1"/>
    </source>
</evidence>
<dbReference type="PANTHER" id="PTHR44591">
    <property type="entry name" value="STRESS RESPONSE REGULATOR PROTEIN 1"/>
    <property type="match status" value="1"/>
</dbReference>
<proteinExistence type="predicted"/>
<keyword evidence="5" id="KW-1185">Reference proteome</keyword>
<evidence type="ECO:0000256" key="2">
    <source>
        <dbReference type="PROSITE-ProRule" id="PRU00169"/>
    </source>
</evidence>
<comment type="caution">
    <text evidence="4">The sequence shown here is derived from an EMBL/GenBank/DDBJ whole genome shotgun (WGS) entry which is preliminary data.</text>
</comment>
<dbReference type="RefSeq" id="WP_223988738.1">
    <property type="nucleotide sequence ID" value="NZ_CAJZAG010000005.1"/>
</dbReference>
<organism evidence="4 5">
    <name type="scientific">Cupriavidus pampae</name>
    <dbReference type="NCBI Taxonomy" id="659251"/>
    <lineage>
        <taxon>Bacteria</taxon>
        <taxon>Pseudomonadati</taxon>
        <taxon>Pseudomonadota</taxon>
        <taxon>Betaproteobacteria</taxon>
        <taxon>Burkholderiales</taxon>
        <taxon>Burkholderiaceae</taxon>
        <taxon>Cupriavidus</taxon>
    </lineage>
</organism>
<dbReference type="InterPro" id="IPR050595">
    <property type="entry name" value="Bact_response_regulator"/>
</dbReference>
<keyword evidence="1 2" id="KW-0597">Phosphoprotein</keyword>
<feature type="domain" description="Response regulatory" evidence="3">
    <location>
        <begin position="10"/>
        <end position="124"/>
    </location>
</feature>
<protein>
    <submittedName>
        <fullName evidence="4">Response regulator protein TodT</fullName>
    </submittedName>
</protein>
<dbReference type="InterPro" id="IPR011006">
    <property type="entry name" value="CheY-like_superfamily"/>
</dbReference>